<evidence type="ECO:0000256" key="3">
    <source>
        <dbReference type="ARBA" id="ARBA00023002"/>
    </source>
</evidence>
<evidence type="ECO:0000313" key="5">
    <source>
        <dbReference type="EMBL" id="OLQ74359.1"/>
    </source>
</evidence>
<keyword evidence="6" id="KW-1185">Reference proteome</keyword>
<dbReference type="GO" id="GO:0020037">
    <property type="term" value="F:heme binding"/>
    <property type="evidence" value="ECO:0007669"/>
    <property type="project" value="InterPro"/>
</dbReference>
<dbReference type="Proteomes" id="UP000186905">
    <property type="component" value="Unassembled WGS sequence"/>
</dbReference>
<dbReference type="InterPro" id="IPR004852">
    <property type="entry name" value="Di-haem_cyt_c_peroxidsae"/>
</dbReference>
<sequence length="420" mass="46561">MTTPIKISLITSCATALLAISLIINVSTSEEAQWSQNELAILSSLRLPKKWEVNDASNLYLHDKQAVLLGERLFSDTQLSRSKQVACASCHQPEHYFTLNPDNDLSITKQVPSLLGAANFNWYMLDGRADSLWAQALKPLENHIEHGGTRTQYVLHVLDKYPQLYQTIFGPIPDELTDTVLPAQASPSSQYPTEQQQWHQLDKNIQEAINRVFANIGKSLAAYQATLWPVDTRFDRYVDQMMAATEKSSLTQAPLLDAQEVAGLKIFINEQGQCLRCHNGPLLSNGGFHATTIPEPHPDAQKGHRSGLELAFADPFNCLGRYSDSLPSQCKELLFSKRAADELKGATKVPSLRNVSATAPYMHAGQFSTLKDVLQYYNRAAKTIGTHSDIAALKLLPYQLNQLEAFLLTLTAAPNNESAK</sequence>
<dbReference type="GO" id="GO:0030313">
    <property type="term" value="C:cell envelope"/>
    <property type="evidence" value="ECO:0007669"/>
    <property type="project" value="UniProtKB-SubCell"/>
</dbReference>
<dbReference type="PANTHER" id="PTHR30600:SF10">
    <property type="entry name" value="BLL6722 PROTEIN"/>
    <property type="match status" value="1"/>
</dbReference>
<reference evidence="5 6" key="1">
    <citation type="submission" date="2016-09" db="EMBL/GenBank/DDBJ databases">
        <title>Photobacterium proteolyticum sp. nov. a protease producing bacterium isolated from ocean sediments of Laizhou Bay.</title>
        <authorList>
            <person name="Li Y."/>
        </authorList>
    </citation>
    <scope>NUCLEOTIDE SEQUENCE [LARGE SCALE GENOMIC DNA]</scope>
    <source>
        <strain evidence="5 6">13-12</strain>
    </source>
</reference>
<gene>
    <name evidence="5" type="ORF">BIT28_09300</name>
</gene>
<comment type="caution">
    <text evidence="5">The sequence shown here is derived from an EMBL/GenBank/DDBJ whole genome shotgun (WGS) entry which is preliminary data.</text>
</comment>
<evidence type="ECO:0000259" key="4">
    <source>
        <dbReference type="Pfam" id="PF03150"/>
    </source>
</evidence>
<dbReference type="InterPro" id="IPR051395">
    <property type="entry name" value="Cytochrome_c_Peroxidase/MauG"/>
</dbReference>
<name>A0A1Q9GIS5_9GAMM</name>
<feature type="domain" description="Di-haem cytochrome c peroxidase" evidence="4">
    <location>
        <begin position="65"/>
        <end position="240"/>
    </location>
</feature>
<evidence type="ECO:0000256" key="2">
    <source>
        <dbReference type="ARBA" id="ARBA00022729"/>
    </source>
</evidence>
<dbReference type="SUPFAM" id="SSF46626">
    <property type="entry name" value="Cytochrome c"/>
    <property type="match status" value="2"/>
</dbReference>
<keyword evidence="3" id="KW-0560">Oxidoreductase</keyword>
<dbReference type="PANTHER" id="PTHR30600">
    <property type="entry name" value="CYTOCHROME C PEROXIDASE-RELATED"/>
    <property type="match status" value="1"/>
</dbReference>
<protein>
    <submittedName>
        <fullName evidence="5">Methylamine utilization protein</fullName>
    </submittedName>
</protein>
<keyword evidence="2" id="KW-0732">Signal</keyword>
<evidence type="ECO:0000256" key="1">
    <source>
        <dbReference type="ARBA" id="ARBA00004196"/>
    </source>
</evidence>
<proteinExistence type="predicted"/>
<dbReference type="Gene3D" id="1.10.760.10">
    <property type="entry name" value="Cytochrome c-like domain"/>
    <property type="match status" value="2"/>
</dbReference>
<dbReference type="GO" id="GO:0004130">
    <property type="term" value="F:cytochrome-c peroxidase activity"/>
    <property type="evidence" value="ECO:0007669"/>
    <property type="project" value="TreeGrafter"/>
</dbReference>
<organism evidence="5 6">
    <name type="scientific">Photobacterium proteolyticum</name>
    <dbReference type="NCBI Taxonomy" id="1903952"/>
    <lineage>
        <taxon>Bacteria</taxon>
        <taxon>Pseudomonadati</taxon>
        <taxon>Pseudomonadota</taxon>
        <taxon>Gammaproteobacteria</taxon>
        <taxon>Vibrionales</taxon>
        <taxon>Vibrionaceae</taxon>
        <taxon>Photobacterium</taxon>
    </lineage>
</organism>
<dbReference type="STRING" id="1903952.BIT28_09300"/>
<dbReference type="AlphaFoldDB" id="A0A1Q9GIS5"/>
<accession>A0A1Q9GIS5</accession>
<dbReference type="OrthoDB" id="9805202at2"/>
<dbReference type="Pfam" id="PF03150">
    <property type="entry name" value="CCP_MauG"/>
    <property type="match status" value="1"/>
</dbReference>
<comment type="subcellular location">
    <subcellularLocation>
        <location evidence="1">Cell envelope</location>
    </subcellularLocation>
</comment>
<dbReference type="GO" id="GO:0009055">
    <property type="term" value="F:electron transfer activity"/>
    <property type="evidence" value="ECO:0007669"/>
    <property type="project" value="InterPro"/>
</dbReference>
<dbReference type="InterPro" id="IPR036909">
    <property type="entry name" value="Cyt_c-like_dom_sf"/>
</dbReference>
<evidence type="ECO:0000313" key="6">
    <source>
        <dbReference type="Proteomes" id="UP000186905"/>
    </source>
</evidence>
<dbReference type="EMBL" id="MJIL01000084">
    <property type="protein sequence ID" value="OLQ74359.1"/>
    <property type="molecule type" value="Genomic_DNA"/>
</dbReference>